<dbReference type="Pfam" id="PF01926">
    <property type="entry name" value="MMR_HSR1"/>
    <property type="match status" value="1"/>
</dbReference>
<dbReference type="GO" id="GO:0005525">
    <property type="term" value="F:GTP binding"/>
    <property type="evidence" value="ECO:0007669"/>
    <property type="project" value="UniProtKB-KW"/>
</dbReference>
<keyword evidence="2 5" id="KW-0547">Nucleotide-binding</keyword>
<comment type="similarity">
    <text evidence="5">Belongs to the TRAFAC class YlqF/YawG GTPase family. NOG2 subfamily.</text>
</comment>
<organism evidence="8 9">
    <name type="scientific">Galdieria partita</name>
    <dbReference type="NCBI Taxonomy" id="83374"/>
    <lineage>
        <taxon>Eukaryota</taxon>
        <taxon>Rhodophyta</taxon>
        <taxon>Bangiophyceae</taxon>
        <taxon>Galdieriales</taxon>
        <taxon>Galdieriaceae</taxon>
        <taxon>Galdieria</taxon>
    </lineage>
</organism>
<dbReference type="InterPro" id="IPR006073">
    <property type="entry name" value="GTP-bd"/>
</dbReference>
<accession>A0A9C7Q3P5</accession>
<sequence>MTKATSSAKVKQPVPKHSEDNNRPNKTTSNQIRSRATINRLKLYRKKAYQYDKKGKRIPGAGDNTSNIPQPGAGRTAPNRRWFGNTRVVDQQQLEKFRESIQNVRQDPFSVIVKQKKLPLGLVDFDNTAGDKDGSRLSLLRIEPFEEVFSEKKWRKRPRIGDYSDLQEYYEAAKKSRDKFEASMGEEEPIVHSSAEMIANGKEESQVVFDRNHALDKGQSKRIWGELFKVIDSSDVLLEVLDARNPLGTRISYVEKFIQRECPHKHVVLLLNKCDLIPSFITKHWIRYLSKDYPTVAFRATMQKSFGKSTLIGLLRQFANLHSDKKSISVGIIGYPNVGKSSIINTLRGKKVVNVAPVPGETKVWQYVTLFRRVYLIDCPGIVHEASAPDDAELVLRGVVRTESLRDEAADYIPLLLQRVKKQHLKKTYGILDWTDANDFLEQMARKTGKLLKGGEPDLNTIAKMILNDYLRGKIPWFVAPPDYRSNIEQADSAFKDNLIDDTDISIEEDKEQEESKDDVATVSKGSDTEETVNTIPLYMEEYSSWVE</sequence>
<dbReference type="Proteomes" id="UP001061958">
    <property type="component" value="Unassembled WGS sequence"/>
</dbReference>
<evidence type="ECO:0000256" key="6">
    <source>
        <dbReference type="SAM" id="MobiDB-lite"/>
    </source>
</evidence>
<dbReference type="InterPro" id="IPR024929">
    <property type="entry name" value="GNL2_CP_dom"/>
</dbReference>
<keyword evidence="9" id="KW-1185">Reference proteome</keyword>
<dbReference type="InterPro" id="IPR012971">
    <property type="entry name" value="NOG2_N_dom"/>
</dbReference>
<name>A0A9C7Q3P5_9RHOD</name>
<dbReference type="Gene3D" id="1.10.1580.10">
    <property type="match status" value="1"/>
</dbReference>
<comment type="function">
    <text evidence="5">GTPase that associates with pre-60S ribosomal subunits in the nucleolus and is required for their nuclear export and maturation.</text>
</comment>
<dbReference type="EMBL" id="BQMJ01000063">
    <property type="protein sequence ID" value="GJQ15017.1"/>
    <property type="molecule type" value="Genomic_DNA"/>
</dbReference>
<evidence type="ECO:0000256" key="1">
    <source>
        <dbReference type="ARBA" id="ARBA00004604"/>
    </source>
</evidence>
<dbReference type="GO" id="GO:0005730">
    <property type="term" value="C:nucleolus"/>
    <property type="evidence" value="ECO:0007669"/>
    <property type="project" value="UniProtKB-SubCell"/>
</dbReference>
<dbReference type="Pfam" id="PF08153">
    <property type="entry name" value="NGP1NT"/>
    <property type="match status" value="1"/>
</dbReference>
<evidence type="ECO:0000313" key="9">
    <source>
        <dbReference type="Proteomes" id="UP001061958"/>
    </source>
</evidence>
<dbReference type="PANTHER" id="PTHR11089">
    <property type="entry name" value="GTP-BINDING PROTEIN-RELATED"/>
    <property type="match status" value="1"/>
</dbReference>
<feature type="compositionally biased region" description="Polar residues" evidence="6">
    <location>
        <begin position="24"/>
        <end position="37"/>
    </location>
</feature>
<dbReference type="InterPro" id="IPR050755">
    <property type="entry name" value="TRAFAC_YlqF/YawG_RiboMat"/>
</dbReference>
<reference evidence="8" key="2">
    <citation type="submission" date="2022-01" db="EMBL/GenBank/DDBJ databases">
        <authorList>
            <person name="Hirooka S."/>
            <person name="Miyagishima S.Y."/>
        </authorList>
    </citation>
    <scope>NUCLEOTIDE SEQUENCE</scope>
    <source>
        <strain evidence="8">NBRC 102759</strain>
    </source>
</reference>
<dbReference type="CDD" id="cd01858">
    <property type="entry name" value="NGP_1"/>
    <property type="match status" value="1"/>
</dbReference>
<feature type="region of interest" description="Disordered" evidence="6">
    <location>
        <begin position="55"/>
        <end position="78"/>
    </location>
</feature>
<dbReference type="InterPro" id="IPR023179">
    <property type="entry name" value="GTP-bd_ortho_bundle_sf"/>
</dbReference>
<dbReference type="InterPro" id="IPR030378">
    <property type="entry name" value="G_CP_dom"/>
</dbReference>
<gene>
    <name evidence="8" type="ORF">GpartN1_g6808.t1</name>
</gene>
<evidence type="ECO:0000256" key="3">
    <source>
        <dbReference type="ARBA" id="ARBA00023134"/>
    </source>
</evidence>
<feature type="compositionally biased region" description="Acidic residues" evidence="6">
    <location>
        <begin position="508"/>
        <end position="517"/>
    </location>
</feature>
<dbReference type="FunFam" id="3.40.50.300:FF:000559">
    <property type="entry name" value="Nuclear/nucleolar GTPase 2"/>
    <property type="match status" value="1"/>
</dbReference>
<dbReference type="OrthoDB" id="444945at2759"/>
<comment type="subcellular location">
    <subcellularLocation>
        <location evidence="1 5">Nucleus</location>
        <location evidence="1 5">Nucleolus</location>
    </subcellularLocation>
</comment>
<keyword evidence="3 5" id="KW-0342">GTP-binding</keyword>
<evidence type="ECO:0000259" key="7">
    <source>
        <dbReference type="PROSITE" id="PS51721"/>
    </source>
</evidence>
<dbReference type="PROSITE" id="PS51721">
    <property type="entry name" value="G_CP"/>
    <property type="match status" value="1"/>
</dbReference>
<proteinExistence type="inferred from homology"/>
<feature type="region of interest" description="Disordered" evidence="6">
    <location>
        <begin position="508"/>
        <end position="534"/>
    </location>
</feature>
<feature type="domain" description="CP-type G" evidence="7">
    <location>
        <begin position="224"/>
        <end position="385"/>
    </location>
</feature>
<dbReference type="SUPFAM" id="SSF52540">
    <property type="entry name" value="P-loop containing nucleoside triphosphate hydrolases"/>
    <property type="match status" value="1"/>
</dbReference>
<evidence type="ECO:0000256" key="5">
    <source>
        <dbReference type="RuleBase" id="RU364023"/>
    </source>
</evidence>
<dbReference type="PRINTS" id="PR00326">
    <property type="entry name" value="GTP1OBG"/>
</dbReference>
<comment type="caution">
    <text evidence="8">The sequence shown here is derived from an EMBL/GenBank/DDBJ whole genome shotgun (WGS) entry which is preliminary data.</text>
</comment>
<keyword evidence="4 5" id="KW-0539">Nucleus</keyword>
<feature type="region of interest" description="Disordered" evidence="6">
    <location>
        <begin position="1"/>
        <end position="38"/>
    </location>
</feature>
<dbReference type="AlphaFoldDB" id="A0A9C7Q3P5"/>
<dbReference type="InterPro" id="IPR027417">
    <property type="entry name" value="P-loop_NTPase"/>
</dbReference>
<dbReference type="Gene3D" id="3.40.50.300">
    <property type="entry name" value="P-loop containing nucleotide triphosphate hydrolases"/>
    <property type="match status" value="1"/>
</dbReference>
<evidence type="ECO:0000256" key="2">
    <source>
        <dbReference type="ARBA" id="ARBA00022741"/>
    </source>
</evidence>
<reference evidence="8" key="1">
    <citation type="journal article" date="2022" name="Proc. Natl. Acad. Sci. U.S.A.">
        <title>Life cycle and functional genomics of the unicellular red alga Galdieria for elucidating algal and plant evolution and industrial use.</title>
        <authorList>
            <person name="Hirooka S."/>
            <person name="Itabashi T."/>
            <person name="Ichinose T.M."/>
            <person name="Onuma R."/>
            <person name="Fujiwara T."/>
            <person name="Yamashita S."/>
            <person name="Jong L.W."/>
            <person name="Tomita R."/>
            <person name="Iwane A.H."/>
            <person name="Miyagishima S.Y."/>
        </authorList>
    </citation>
    <scope>NUCLEOTIDE SEQUENCE</scope>
    <source>
        <strain evidence="8">NBRC 102759</strain>
    </source>
</reference>
<dbReference type="PANTHER" id="PTHR11089:SF9">
    <property type="entry name" value="NUCLEOLAR GTP-BINDING PROTEIN 2"/>
    <property type="match status" value="1"/>
</dbReference>
<evidence type="ECO:0000256" key="4">
    <source>
        <dbReference type="ARBA" id="ARBA00023242"/>
    </source>
</evidence>
<protein>
    <recommendedName>
        <fullName evidence="5">Nucleolar GTP-binding protein 2</fullName>
    </recommendedName>
</protein>
<evidence type="ECO:0000313" key="8">
    <source>
        <dbReference type="EMBL" id="GJQ15017.1"/>
    </source>
</evidence>